<reference evidence="2 3" key="1">
    <citation type="submission" date="2018-06" db="EMBL/GenBank/DDBJ databases">
        <title>Comparative genomics reveals the genomic features of Rhizophagus irregularis, R. cerebriforme, R. diaphanum and Gigaspora rosea, and their symbiotic lifestyle signature.</title>
        <authorList>
            <person name="Morin E."/>
            <person name="San Clemente H."/>
            <person name="Chen E.C.H."/>
            <person name="De La Providencia I."/>
            <person name="Hainaut M."/>
            <person name="Kuo A."/>
            <person name="Kohler A."/>
            <person name="Murat C."/>
            <person name="Tang N."/>
            <person name="Roy S."/>
            <person name="Loubradou J."/>
            <person name="Henrissat B."/>
            <person name="Grigoriev I.V."/>
            <person name="Corradi N."/>
            <person name="Roux C."/>
            <person name="Martin F.M."/>
        </authorList>
    </citation>
    <scope>NUCLEOTIDE SEQUENCE [LARGE SCALE GENOMIC DNA]</scope>
    <source>
        <strain evidence="2 3">DAOM 194757</strain>
    </source>
</reference>
<dbReference type="InterPro" id="IPR010989">
    <property type="entry name" value="SNARE"/>
</dbReference>
<feature type="coiled-coil region" evidence="1">
    <location>
        <begin position="64"/>
        <end position="108"/>
    </location>
</feature>
<dbReference type="SUPFAM" id="SSF47661">
    <property type="entry name" value="t-snare proteins"/>
    <property type="match status" value="1"/>
</dbReference>
<gene>
    <name evidence="2" type="ORF">C2G38_2145472</name>
</gene>
<evidence type="ECO:0000313" key="2">
    <source>
        <dbReference type="EMBL" id="RIB11663.1"/>
    </source>
</evidence>
<dbReference type="EMBL" id="QKWP01001109">
    <property type="protein sequence ID" value="RIB11663.1"/>
    <property type="molecule type" value="Genomic_DNA"/>
</dbReference>
<keyword evidence="1" id="KW-0175">Coiled coil</keyword>
<dbReference type="Proteomes" id="UP000266673">
    <property type="component" value="Unassembled WGS sequence"/>
</dbReference>
<proteinExistence type="predicted"/>
<comment type="caution">
    <text evidence="2">The sequence shown here is derived from an EMBL/GenBank/DDBJ whole genome shotgun (WGS) entry which is preliminary data.</text>
</comment>
<dbReference type="GO" id="GO:0016192">
    <property type="term" value="P:vesicle-mediated transport"/>
    <property type="evidence" value="ECO:0007669"/>
    <property type="project" value="InterPro"/>
</dbReference>
<dbReference type="AlphaFoldDB" id="A0A397UVW7"/>
<accession>A0A397UVW7</accession>
<organism evidence="2 3">
    <name type="scientific">Gigaspora rosea</name>
    <dbReference type="NCBI Taxonomy" id="44941"/>
    <lineage>
        <taxon>Eukaryota</taxon>
        <taxon>Fungi</taxon>
        <taxon>Fungi incertae sedis</taxon>
        <taxon>Mucoromycota</taxon>
        <taxon>Glomeromycotina</taxon>
        <taxon>Glomeromycetes</taxon>
        <taxon>Diversisporales</taxon>
        <taxon>Gigasporaceae</taxon>
        <taxon>Gigaspora</taxon>
    </lineage>
</organism>
<evidence type="ECO:0000313" key="3">
    <source>
        <dbReference type="Proteomes" id="UP000266673"/>
    </source>
</evidence>
<dbReference type="GO" id="GO:0016020">
    <property type="term" value="C:membrane"/>
    <property type="evidence" value="ECO:0007669"/>
    <property type="project" value="InterPro"/>
</dbReference>
<name>A0A397UVW7_9GLOM</name>
<protein>
    <submittedName>
        <fullName evidence="2">Uncharacterized protein</fullName>
    </submittedName>
</protein>
<sequence>MGERVQTTEFAMKKMMRRKDENEKFFLSKSYYLAFLRFENILKRIKDYTLLVSNLKDLHFSIAIANEEERKAEAEQVEESLKEIEDTLEKIETDIKDNNNKMDATYQKIENIDTVVQEIFNILEMAKRSKEQTKAPEIKPNELFDPPYRKITDNRGSHQLIIKKIYKGFDVHVNLLKILKIVKLNYQFLKN</sequence>
<evidence type="ECO:0000256" key="1">
    <source>
        <dbReference type="SAM" id="Coils"/>
    </source>
</evidence>
<dbReference type="STRING" id="44941.A0A397UVW7"/>
<keyword evidence="3" id="KW-1185">Reference proteome</keyword>